<dbReference type="GO" id="GO:0005829">
    <property type="term" value="C:cytosol"/>
    <property type="evidence" value="ECO:0007669"/>
    <property type="project" value="TreeGrafter"/>
</dbReference>
<proteinExistence type="inferred from homology"/>
<dbReference type="Pfam" id="PF04762">
    <property type="entry name" value="Beta-prop_ELP1_1st"/>
    <property type="match status" value="1"/>
</dbReference>
<dbReference type="OrthoDB" id="40048at2759"/>
<dbReference type="InterPro" id="IPR056166">
    <property type="entry name" value="TPR_ELP1"/>
</dbReference>
<dbReference type="GO" id="GO:0033588">
    <property type="term" value="C:elongator holoenzyme complex"/>
    <property type="evidence" value="ECO:0007669"/>
    <property type="project" value="InterPro"/>
</dbReference>
<dbReference type="EMBL" id="KN834773">
    <property type="protein sequence ID" value="KIK60852.1"/>
    <property type="molecule type" value="Genomic_DNA"/>
</dbReference>
<dbReference type="InterPro" id="IPR056164">
    <property type="entry name" value="Beta-prop_ELP1_1st"/>
</dbReference>
<dbReference type="UniPathway" id="UPA00988"/>
<feature type="compositionally biased region" description="Basic residues" evidence="7">
    <location>
        <begin position="1340"/>
        <end position="1352"/>
    </location>
</feature>
<dbReference type="InterPro" id="IPR056169">
    <property type="entry name" value="HB_ELP1"/>
</dbReference>
<comment type="similarity">
    <text evidence="3">Belongs to the ELP1/IKA1 family.</text>
</comment>
<evidence type="ECO:0000313" key="14">
    <source>
        <dbReference type="Proteomes" id="UP000053593"/>
    </source>
</evidence>
<keyword evidence="5" id="KW-0819">tRNA processing</keyword>
<name>A0A0D0CPP3_9AGAR</name>
<dbReference type="PIRSF" id="PIRSF017233">
    <property type="entry name" value="IKAP"/>
    <property type="match status" value="1"/>
</dbReference>
<evidence type="ECO:0000313" key="13">
    <source>
        <dbReference type="EMBL" id="KIK60852.1"/>
    </source>
</evidence>
<organism evidence="13 14">
    <name type="scientific">Collybiopsis luxurians FD-317 M1</name>
    <dbReference type="NCBI Taxonomy" id="944289"/>
    <lineage>
        <taxon>Eukaryota</taxon>
        <taxon>Fungi</taxon>
        <taxon>Dikarya</taxon>
        <taxon>Basidiomycota</taxon>
        <taxon>Agaricomycotina</taxon>
        <taxon>Agaricomycetes</taxon>
        <taxon>Agaricomycetidae</taxon>
        <taxon>Agaricales</taxon>
        <taxon>Marasmiineae</taxon>
        <taxon>Omphalotaceae</taxon>
        <taxon>Collybiopsis</taxon>
        <taxon>Collybiopsis luxurians</taxon>
    </lineage>
</organism>
<feature type="compositionally biased region" description="Polar residues" evidence="7">
    <location>
        <begin position="255"/>
        <end position="268"/>
    </location>
</feature>
<feature type="coiled-coil region" evidence="6">
    <location>
        <begin position="1398"/>
        <end position="1425"/>
    </location>
</feature>
<keyword evidence="6" id="KW-0175">Coiled coil</keyword>
<evidence type="ECO:0000259" key="10">
    <source>
        <dbReference type="Pfam" id="PF23878"/>
    </source>
</evidence>
<dbReference type="Pfam" id="PF23925">
    <property type="entry name" value="A-sol_ELP1"/>
    <property type="match status" value="1"/>
</dbReference>
<dbReference type="PANTHER" id="PTHR12747:SF0">
    <property type="entry name" value="ELONGATOR COMPLEX PROTEIN 1"/>
    <property type="match status" value="1"/>
</dbReference>
<accession>A0A0D0CPP3</accession>
<evidence type="ECO:0000256" key="5">
    <source>
        <dbReference type="ARBA" id="ARBA00022694"/>
    </source>
</evidence>
<feature type="region of interest" description="Disordered" evidence="7">
    <location>
        <begin position="238"/>
        <end position="269"/>
    </location>
</feature>
<feature type="region of interest" description="Disordered" evidence="7">
    <location>
        <begin position="1333"/>
        <end position="1362"/>
    </location>
</feature>
<dbReference type="SUPFAM" id="SSF82171">
    <property type="entry name" value="DPP6 N-terminal domain-like"/>
    <property type="match status" value="1"/>
</dbReference>
<evidence type="ECO:0000256" key="6">
    <source>
        <dbReference type="SAM" id="Coils"/>
    </source>
</evidence>
<dbReference type="GO" id="GO:0002926">
    <property type="term" value="P:tRNA wobble base 5-methoxycarbonylmethyl-2-thiouridinylation"/>
    <property type="evidence" value="ECO:0007669"/>
    <property type="project" value="TreeGrafter"/>
</dbReference>
<evidence type="ECO:0008006" key="15">
    <source>
        <dbReference type="Google" id="ProtNLM"/>
    </source>
</evidence>
<feature type="domain" description="ELP1 three-helical bundle" evidence="12">
    <location>
        <begin position="1255"/>
        <end position="1426"/>
    </location>
</feature>
<dbReference type="Pfam" id="PF23878">
    <property type="entry name" value="TPR_ELP1"/>
    <property type="match status" value="1"/>
</dbReference>
<gene>
    <name evidence="13" type="ORF">GYMLUDRAFT_244010</name>
</gene>
<feature type="coiled-coil region" evidence="6">
    <location>
        <begin position="1268"/>
        <end position="1299"/>
    </location>
</feature>
<evidence type="ECO:0000259" key="11">
    <source>
        <dbReference type="Pfam" id="PF23925"/>
    </source>
</evidence>
<protein>
    <recommendedName>
        <fullName evidence="15">Elongator complex protein 1</fullName>
    </recommendedName>
</protein>
<comment type="pathway">
    <text evidence="2">tRNA modification; 5-methoxycarbonylmethyl-2-thiouridine-tRNA biosynthesis.</text>
</comment>
<evidence type="ECO:0000256" key="4">
    <source>
        <dbReference type="ARBA" id="ARBA00022490"/>
    </source>
</evidence>
<evidence type="ECO:0000256" key="1">
    <source>
        <dbReference type="ARBA" id="ARBA00004496"/>
    </source>
</evidence>
<feature type="compositionally biased region" description="Low complexity" evidence="7">
    <location>
        <begin position="238"/>
        <end position="254"/>
    </location>
</feature>
<dbReference type="Pfam" id="PF23797">
    <property type="entry name" value="Beta-prop_ELP1_2nd"/>
    <property type="match status" value="1"/>
</dbReference>
<evidence type="ECO:0000259" key="9">
    <source>
        <dbReference type="Pfam" id="PF23797"/>
    </source>
</evidence>
<evidence type="ECO:0000256" key="3">
    <source>
        <dbReference type="ARBA" id="ARBA00006086"/>
    </source>
</evidence>
<dbReference type="InterPro" id="IPR056167">
    <property type="entry name" value="A-sol_ELP1"/>
</dbReference>
<dbReference type="PANTHER" id="PTHR12747">
    <property type="entry name" value="ELONGATOR COMPLEX PROTEIN 1"/>
    <property type="match status" value="1"/>
</dbReference>
<evidence type="ECO:0000256" key="2">
    <source>
        <dbReference type="ARBA" id="ARBA00005043"/>
    </source>
</evidence>
<feature type="domain" description="ELP1 alpha-solenoid" evidence="11">
    <location>
        <begin position="891"/>
        <end position="1073"/>
    </location>
</feature>
<reference evidence="13 14" key="1">
    <citation type="submission" date="2014-04" db="EMBL/GenBank/DDBJ databases">
        <title>Evolutionary Origins and Diversification of the Mycorrhizal Mutualists.</title>
        <authorList>
            <consortium name="DOE Joint Genome Institute"/>
            <consortium name="Mycorrhizal Genomics Consortium"/>
            <person name="Kohler A."/>
            <person name="Kuo A."/>
            <person name="Nagy L.G."/>
            <person name="Floudas D."/>
            <person name="Copeland A."/>
            <person name="Barry K.W."/>
            <person name="Cichocki N."/>
            <person name="Veneault-Fourrey C."/>
            <person name="LaButti K."/>
            <person name="Lindquist E.A."/>
            <person name="Lipzen A."/>
            <person name="Lundell T."/>
            <person name="Morin E."/>
            <person name="Murat C."/>
            <person name="Riley R."/>
            <person name="Ohm R."/>
            <person name="Sun H."/>
            <person name="Tunlid A."/>
            <person name="Henrissat B."/>
            <person name="Grigoriev I.V."/>
            <person name="Hibbett D.S."/>
            <person name="Martin F."/>
        </authorList>
    </citation>
    <scope>NUCLEOTIDE SEQUENCE [LARGE SCALE GENOMIC DNA]</scope>
    <source>
        <strain evidence="13 14">FD-317 M1</strain>
    </source>
</reference>
<keyword evidence="14" id="KW-1185">Reference proteome</keyword>
<comment type="subcellular location">
    <subcellularLocation>
        <location evidence="1">Cytoplasm</location>
    </subcellularLocation>
</comment>
<dbReference type="Proteomes" id="UP000053593">
    <property type="component" value="Unassembled WGS sequence"/>
</dbReference>
<dbReference type="HOGENOM" id="CLU_001477_0_0_1"/>
<dbReference type="InterPro" id="IPR056165">
    <property type="entry name" value="Beta-prop_ELP1_2nd"/>
</dbReference>
<feature type="domain" description="ELP1 first N-terminal beta-propeller" evidence="8">
    <location>
        <begin position="1"/>
        <end position="416"/>
    </location>
</feature>
<evidence type="ECO:0000256" key="7">
    <source>
        <dbReference type="SAM" id="MobiDB-lite"/>
    </source>
</evidence>
<evidence type="ECO:0000259" key="12">
    <source>
        <dbReference type="Pfam" id="PF23936"/>
    </source>
</evidence>
<dbReference type="GO" id="GO:0000049">
    <property type="term" value="F:tRNA binding"/>
    <property type="evidence" value="ECO:0007669"/>
    <property type="project" value="TreeGrafter"/>
</dbReference>
<sequence>MRNLSLISLNAISLPNARISHAAIDLDQNILYVAIEKQSSSDGDEDVVVEIYRVDEGAPHSQPQLVTMFPATSSQQHPQSQFQSRTQLIALRVVQETKSLVAIMRNGEILSGSLEDEFDMPMMEVQGSVDDGLIAASWSPDDSLLALVTGANKLILMTLTFDVISESPLETSEFGQDTPISVGWGSKQTQFHGSLGKAAAQASTSSIPVGSSPDEDWLPRISWRGDGAFFVVSFVSTIPSSSSSTSTTNGTSNSHATQTSDATPTPSSLPHRVLRVYDHQAILQSTSESVPGLEHVLSWRPSGNLIASTQRFGLSFKGGGAGREGKHDVVFFERNGLRHGEFELREEGSGSKAGTVENGLKLRWGYRVKEVLWSPDSNVLAVWIERDTAEGGGDVVQLWTTGNYHWYLKQEISALDSNPGGAKFTSVEWYPEKELKLILTTTSQVILRTYTWETITSPSSMPPADSGSVGVIDGSTILLTPFRTQNIPPPMSSVQLKLEAGERAGPALVRVPIHSTFLNGASSDLSSFSPTFAIATFTSADSELLALLWEHGYVELYDLHTRLGPGRGKVMDPVKVGGFDFGNGSDDRQGGVGYRQVVMLASPSVSDTTNGEGEEQLTRKVVTILVLGSSSGSKAEEEEVDTVVILDLESNPRQTSEEAGRFVKTGKGTIAMPFKNGRLVKPADAHAHPRGSHAIWQGPDGGLFALDIPSRTVSPFGGDFLEYCDTTLYQRVRRTGQALRRSEEEVEVTGGIENEEMDVCVGLTRAGKLIVCCGNGSPTSGGQGQARVLSTTATSFTIGSGYLIYTTAGANVHEAVFAPLVDLLPNPIQTSTGFGGSGEGGEEGESEWKSKLNGWEKRRVERGSKIVVCVPSEMRLVLQMPRGNLETVYPRPLVLEVVRRDLDCGEYRKAFFTCRKHRIDLNFLVRHDEDAFLEGIGNGKFVEQVCEVDHLNLFLTSLGQGLTPLPSETIAKISDALREQLENKDLKTYVNSILTAHVIKSPPNYESALALLLRLKGAEPALVEDAVKYIIFLVDANKLFDTALGMYDFELVLMVAQHAQKDPREYLPFLRELRAVKDKSYQRFRIDDHLKRYSSALRNLAQAGPDYFDEAIRYVERYSLYDVALEIWKETDRFEDVLVVYGDWLFERREFRQAAAVFVEAKRPQKAMVAYEKALEWQELFELALRYGEFVSEEELEAMAYRVSEDLVSKKRFAEAARVVLDYTTDVRTAVIMLVQGNEFSEALRVTTLKRKPELVEDIIHPGALESKAQIDEDLNEMREQLRKQLNRIRELRVKKVEEPDEFYGVEDTALHNVDVMTDVSMAPTAFTRYTVAPSTASRTSKRSSRSKRKMERKVGSGRKGTVDEEEYLLKSVGKLVVRFSATRGEGKRLLPHLLKFTANHREEGQVMQRELEEFEKELRDAVDEIWAATAGTGGVSGETDNMSNGDGQTQIETAALPPLPQSAQLQDSWAARMEEAERLRRINPVERVAKPQVDGNGDGDWKMRLFEVGRVD</sequence>
<dbReference type="Pfam" id="PF23936">
    <property type="entry name" value="HB_ELP1"/>
    <property type="match status" value="1"/>
</dbReference>
<feature type="domain" description="ELP1 TPR" evidence="10">
    <location>
        <begin position="1081"/>
        <end position="1245"/>
    </location>
</feature>
<evidence type="ECO:0000259" key="8">
    <source>
        <dbReference type="Pfam" id="PF04762"/>
    </source>
</evidence>
<feature type="domain" description="ELP1 N-terminal second beta-propeller" evidence="9">
    <location>
        <begin position="471"/>
        <end position="499"/>
    </location>
</feature>
<keyword evidence="4" id="KW-0963">Cytoplasm</keyword>
<dbReference type="Gene3D" id="1.25.40.470">
    <property type="match status" value="1"/>
</dbReference>
<dbReference type="InterPro" id="IPR006849">
    <property type="entry name" value="Elp1"/>
</dbReference>